<dbReference type="AlphaFoldDB" id="A0A401ZXD1"/>
<dbReference type="InterPro" id="IPR010196">
    <property type="entry name" value="OSB_synthase_MenC1"/>
</dbReference>
<dbReference type="NCBIfam" id="TIGR01927">
    <property type="entry name" value="menC_gam_Gplu"/>
    <property type="match status" value="1"/>
</dbReference>
<dbReference type="SUPFAM" id="SSF54826">
    <property type="entry name" value="Enolase N-terminal domain-like"/>
    <property type="match status" value="1"/>
</dbReference>
<dbReference type="EMBL" id="BIFR01000001">
    <property type="protein sequence ID" value="GCE11510.1"/>
    <property type="molecule type" value="Genomic_DNA"/>
</dbReference>
<dbReference type="EC" id="4.2.1.113" evidence="4 5"/>
<feature type="binding site" evidence="4">
    <location>
        <position position="197"/>
    </location>
    <ligand>
        <name>Mg(2+)</name>
        <dbReference type="ChEBI" id="CHEBI:18420"/>
    </ligand>
</feature>
<comment type="catalytic activity">
    <reaction evidence="4">
        <text>(1R,6R)-6-hydroxy-2-succinyl-cyclohexa-2,4-diene-1-carboxylate = 2-succinylbenzoate + H2O</text>
        <dbReference type="Rhea" id="RHEA:10196"/>
        <dbReference type="ChEBI" id="CHEBI:15377"/>
        <dbReference type="ChEBI" id="CHEBI:18325"/>
        <dbReference type="ChEBI" id="CHEBI:58689"/>
        <dbReference type="EC" id="4.2.1.113"/>
    </reaction>
</comment>
<evidence type="ECO:0000256" key="3">
    <source>
        <dbReference type="ARBA" id="ARBA00023239"/>
    </source>
</evidence>
<dbReference type="SFLD" id="SFLDF00009">
    <property type="entry name" value="o-succinylbenzoate_synthase"/>
    <property type="match status" value="1"/>
</dbReference>
<dbReference type="HAMAP" id="MF_00470">
    <property type="entry name" value="MenC_1"/>
    <property type="match status" value="1"/>
</dbReference>
<feature type="domain" description="Mandelate racemase/muconate lactonizing enzyme C-terminal" evidence="6">
    <location>
        <begin position="148"/>
        <end position="244"/>
    </location>
</feature>
<sequence length="371" mass="39495">MNRETSSGDAATRISQLQCWPYQIPVPTGFRTAHGSLFGRTGAIIELQTAAGQTGLGEIAPLPGFRGENLDEALQPLPQFLEQMKGCSLQEALHLLYQTPLSGSTLFGLEVALLDASAHVQQRSLSSLLGAEPRSSVAVNTVIGAQSLEETVQQAQMAVEAGFQCLKLKVGHEPKIDLKRIAAVRAAIGSEIKLRLDANEAWDIAHTQSFLMACARYDIQYIEQPIKAEDLAGMRALRLSVPIPIAADEAVSDLASAHRVLSMQAADILIIKPQLAGGIRSSQQIIQEASARGVQCVITSSIESGIGIMAALHLAAATPQITLECGLATLNLLADDLIVETPVISGGNFFVPDAAGLGVTLDRVALQKYYR</sequence>
<dbReference type="GO" id="GO:0000287">
    <property type="term" value="F:magnesium ion binding"/>
    <property type="evidence" value="ECO:0007669"/>
    <property type="project" value="UniProtKB-UniRule"/>
</dbReference>
<keyword evidence="3 4" id="KW-0456">Lyase</keyword>
<evidence type="ECO:0000256" key="1">
    <source>
        <dbReference type="ARBA" id="ARBA00022723"/>
    </source>
</evidence>
<gene>
    <name evidence="4" type="primary">menC</name>
    <name evidence="7" type="ORF">KTT_13690</name>
</gene>
<evidence type="ECO:0000313" key="8">
    <source>
        <dbReference type="Proteomes" id="UP000287352"/>
    </source>
</evidence>
<dbReference type="UniPathway" id="UPA01057">
    <property type="reaction ID" value="UER00165"/>
</dbReference>
<dbReference type="Pfam" id="PF21508">
    <property type="entry name" value="MenC_N"/>
    <property type="match status" value="1"/>
</dbReference>
<evidence type="ECO:0000259" key="6">
    <source>
        <dbReference type="SMART" id="SM00922"/>
    </source>
</evidence>
<keyword evidence="2 4" id="KW-0460">Magnesium</keyword>
<dbReference type="GO" id="GO:0043748">
    <property type="term" value="F:O-succinylbenzoate synthase activity"/>
    <property type="evidence" value="ECO:0007669"/>
    <property type="project" value="UniProtKB-EC"/>
</dbReference>
<name>A0A401ZXD1_9CHLR</name>
<comment type="pathway">
    <text evidence="4">Quinol/quinone metabolism; menaquinone biosynthesis.</text>
</comment>
<dbReference type="SFLD" id="SFLDG00180">
    <property type="entry name" value="muconate_cycloisomerase"/>
    <property type="match status" value="1"/>
</dbReference>
<accession>A0A401ZXD1</accession>
<dbReference type="CDD" id="cd03320">
    <property type="entry name" value="OSBS"/>
    <property type="match status" value="1"/>
</dbReference>
<dbReference type="PANTHER" id="PTHR48073:SF2">
    <property type="entry name" value="O-SUCCINYLBENZOATE SYNTHASE"/>
    <property type="match status" value="1"/>
</dbReference>
<dbReference type="RefSeq" id="WP_161975313.1">
    <property type="nucleotide sequence ID" value="NZ_BIFR01000001.1"/>
</dbReference>
<comment type="function">
    <text evidence="4">Converts 2-succinyl-6-hydroxy-2,4-cyclohexadiene-1-carboxylate (SHCHC) to 2-succinylbenzoate (OSB).</text>
</comment>
<evidence type="ECO:0000256" key="4">
    <source>
        <dbReference type="HAMAP-Rule" id="MF_00470"/>
    </source>
</evidence>
<keyword evidence="1 4" id="KW-0479">Metal-binding</keyword>
<evidence type="ECO:0000256" key="2">
    <source>
        <dbReference type="ARBA" id="ARBA00022842"/>
    </source>
</evidence>
<dbReference type="Gene3D" id="3.30.390.10">
    <property type="entry name" value="Enolase-like, N-terminal domain"/>
    <property type="match status" value="1"/>
</dbReference>
<keyword evidence="4" id="KW-0474">Menaquinone biosynthesis</keyword>
<feature type="binding site" evidence="4">
    <location>
        <position position="248"/>
    </location>
    <ligand>
        <name>Mg(2+)</name>
        <dbReference type="ChEBI" id="CHEBI:18420"/>
    </ligand>
</feature>
<dbReference type="PANTHER" id="PTHR48073">
    <property type="entry name" value="O-SUCCINYLBENZOATE SYNTHASE-RELATED"/>
    <property type="match status" value="1"/>
</dbReference>
<feature type="active site" description="Proton acceptor" evidence="4">
    <location>
        <position position="272"/>
    </location>
</feature>
<comment type="caution">
    <text evidence="7">The sequence shown here is derived from an EMBL/GenBank/DDBJ whole genome shotgun (WGS) entry which is preliminary data.</text>
</comment>
<dbReference type="UniPathway" id="UPA00079"/>
<evidence type="ECO:0000313" key="7">
    <source>
        <dbReference type="EMBL" id="GCE11510.1"/>
    </source>
</evidence>
<dbReference type="SUPFAM" id="SSF51604">
    <property type="entry name" value="Enolase C-terminal domain-like"/>
    <property type="match status" value="1"/>
</dbReference>
<dbReference type="SMART" id="SM00922">
    <property type="entry name" value="MR_MLE"/>
    <property type="match status" value="1"/>
</dbReference>
<dbReference type="Gene3D" id="3.20.20.120">
    <property type="entry name" value="Enolase-like C-terminal domain"/>
    <property type="match status" value="1"/>
</dbReference>
<comment type="similarity">
    <text evidence="4">Belongs to the mandelate racemase/muconate lactonizing enzyme family. MenC type 1 subfamily.</text>
</comment>
<proteinExistence type="inferred from homology"/>
<feature type="binding site" evidence="4">
    <location>
        <position position="223"/>
    </location>
    <ligand>
        <name>Mg(2+)</name>
        <dbReference type="ChEBI" id="CHEBI:18420"/>
    </ligand>
</feature>
<comment type="cofactor">
    <cofactor evidence="4">
        <name>a divalent metal cation</name>
        <dbReference type="ChEBI" id="CHEBI:60240"/>
    </cofactor>
</comment>
<dbReference type="InterPro" id="IPR036849">
    <property type="entry name" value="Enolase-like_C_sf"/>
</dbReference>
<reference evidence="8" key="1">
    <citation type="submission" date="2018-12" db="EMBL/GenBank/DDBJ databases">
        <title>Tengunoibacter tsumagoiensis gen. nov., sp. nov., Dictyobacter kobayashii sp. nov., D. alpinus sp. nov., and D. joshuensis sp. nov. and description of Dictyobacteraceae fam. nov. within the order Ktedonobacterales isolated from Tengu-no-mugimeshi.</title>
        <authorList>
            <person name="Wang C.M."/>
            <person name="Zheng Y."/>
            <person name="Sakai Y."/>
            <person name="Toyoda A."/>
            <person name="Minakuchi Y."/>
            <person name="Abe K."/>
            <person name="Yokota A."/>
            <person name="Yabe S."/>
        </authorList>
    </citation>
    <scope>NUCLEOTIDE SEQUENCE [LARGE SCALE GENOMIC DNA]</scope>
    <source>
        <strain evidence="8">Uno3</strain>
    </source>
</reference>
<feature type="active site" description="Proton donor" evidence="4">
    <location>
        <position position="169"/>
    </location>
</feature>
<keyword evidence="8" id="KW-1185">Reference proteome</keyword>
<dbReference type="GO" id="GO:0009234">
    <property type="term" value="P:menaquinone biosynthetic process"/>
    <property type="evidence" value="ECO:0007669"/>
    <property type="project" value="UniProtKB-UniRule"/>
</dbReference>
<dbReference type="InterPro" id="IPR029017">
    <property type="entry name" value="Enolase-like_N"/>
</dbReference>
<protein>
    <recommendedName>
        <fullName evidence="4 5">o-succinylbenzoate synthase</fullName>
        <shortName evidence="4">OSB synthase</shortName>
        <shortName evidence="4">OSBS</shortName>
        <ecNumber evidence="4 5">4.2.1.113</ecNumber>
    </recommendedName>
    <alternativeName>
        <fullName evidence="4">4-(2'-carboxyphenyl)-4-oxybutyric acid synthase</fullName>
    </alternativeName>
    <alternativeName>
        <fullName evidence="4">o-succinylbenzoic acid synthase</fullName>
    </alternativeName>
</protein>
<dbReference type="InterPro" id="IPR013342">
    <property type="entry name" value="Mandelate_racemase_C"/>
</dbReference>
<dbReference type="InterPro" id="IPR029065">
    <property type="entry name" value="Enolase_C-like"/>
</dbReference>
<dbReference type="Proteomes" id="UP000287352">
    <property type="component" value="Unassembled WGS sequence"/>
</dbReference>
<organism evidence="7 8">
    <name type="scientific">Tengunoibacter tsumagoiensis</name>
    <dbReference type="NCBI Taxonomy" id="2014871"/>
    <lineage>
        <taxon>Bacteria</taxon>
        <taxon>Bacillati</taxon>
        <taxon>Chloroflexota</taxon>
        <taxon>Ktedonobacteria</taxon>
        <taxon>Ktedonobacterales</taxon>
        <taxon>Dictyobacteraceae</taxon>
        <taxon>Tengunoibacter</taxon>
    </lineage>
</organism>
<dbReference type="Pfam" id="PF13378">
    <property type="entry name" value="MR_MLE_C"/>
    <property type="match status" value="1"/>
</dbReference>
<dbReference type="SFLD" id="SFLDS00001">
    <property type="entry name" value="Enolase"/>
    <property type="match status" value="1"/>
</dbReference>
<evidence type="ECO:0000256" key="5">
    <source>
        <dbReference type="NCBIfam" id="TIGR01927"/>
    </source>
</evidence>
<dbReference type="InterPro" id="IPR041338">
    <property type="entry name" value="OSBS_N"/>
</dbReference>
<comment type="pathway">
    <text evidence="4">Quinol/quinone metabolism; 1,4-dihydroxy-2-naphthoate biosynthesis; 1,4-dihydroxy-2-naphthoate from chorismate: step 4/7.</text>
</comment>